<dbReference type="Pfam" id="PF04488">
    <property type="entry name" value="Gly_transf_sug"/>
    <property type="match status" value="1"/>
</dbReference>
<evidence type="ECO:0008006" key="5">
    <source>
        <dbReference type="Google" id="ProtNLM"/>
    </source>
</evidence>
<dbReference type="PANTHER" id="PTHR31834">
    <property type="entry name" value="INITIATION-SPECIFIC ALPHA-1,6-MANNOSYLTRANSFERASE"/>
    <property type="match status" value="1"/>
</dbReference>
<dbReference type="RefSeq" id="XP_070863242.1">
    <property type="nucleotide sequence ID" value="XM_071013802.1"/>
</dbReference>
<organism evidence="3 4">
    <name type="scientific">Remersonia thermophila</name>
    <dbReference type="NCBI Taxonomy" id="72144"/>
    <lineage>
        <taxon>Eukaryota</taxon>
        <taxon>Fungi</taxon>
        <taxon>Dikarya</taxon>
        <taxon>Ascomycota</taxon>
        <taxon>Pezizomycotina</taxon>
        <taxon>Sordariomycetes</taxon>
        <taxon>Sordariomycetidae</taxon>
        <taxon>Sordariales</taxon>
        <taxon>Sordariales incertae sedis</taxon>
        <taxon>Remersonia</taxon>
    </lineage>
</organism>
<reference evidence="3 4" key="1">
    <citation type="journal article" date="2024" name="Commun. Biol.">
        <title>Comparative genomic analysis of thermophilic fungi reveals convergent evolutionary adaptations and gene losses.</title>
        <authorList>
            <person name="Steindorff A.S."/>
            <person name="Aguilar-Pontes M.V."/>
            <person name="Robinson A.J."/>
            <person name="Andreopoulos B."/>
            <person name="LaButti K."/>
            <person name="Kuo A."/>
            <person name="Mondo S."/>
            <person name="Riley R."/>
            <person name="Otillar R."/>
            <person name="Haridas S."/>
            <person name="Lipzen A."/>
            <person name="Grimwood J."/>
            <person name="Schmutz J."/>
            <person name="Clum A."/>
            <person name="Reid I.D."/>
            <person name="Moisan M.C."/>
            <person name="Butler G."/>
            <person name="Nguyen T.T.M."/>
            <person name="Dewar K."/>
            <person name="Conant G."/>
            <person name="Drula E."/>
            <person name="Henrissat B."/>
            <person name="Hansel C."/>
            <person name="Singer S."/>
            <person name="Hutchinson M.I."/>
            <person name="de Vries R.P."/>
            <person name="Natvig D.O."/>
            <person name="Powell A.J."/>
            <person name="Tsang A."/>
            <person name="Grigoriev I.V."/>
        </authorList>
    </citation>
    <scope>NUCLEOTIDE SEQUENCE [LARGE SCALE GENOMIC DNA]</scope>
    <source>
        <strain evidence="3 4">ATCC 22073</strain>
    </source>
</reference>
<sequence>MTAQQEGATSPGATRLQFLHHITTRRPRVYALGAVAFLLGAVVVWVYGGFAKGADFITSLPRPSDLLHHAPEPPTDSDWRHSKQRPVNAVGIPKKIWQILLPKSSNKTTPFTVNPKSLEDTPSWLALNPDYTYTLVGQQGGDEFVANNFANEPRILDAWRKMPNVGMKSDLLRYLLLWIHGGVYTDTDTIALKPIDKWVPEIVRGHVAAVVGIEFDRRDGPAWSDILHWVQFCQWTIAAAPGHPLFRKMVQRVLDALDDLSAAHGVPIDQLKPSSFEVMNSTGPAAWSEVVFKQLQQYDPALKEHKNLSFMTEPRLIGNVLVLTIDGFGMGQVHSNSTNDGTIPEAALVKHLFKGGWRGDGKRRRWIYEDYDDT</sequence>
<gene>
    <name evidence="3" type="ORF">VTJ83DRAFT_7025</name>
</gene>
<comment type="similarity">
    <text evidence="1">Belongs to the glycosyltransferase 32 family.</text>
</comment>
<evidence type="ECO:0000313" key="4">
    <source>
        <dbReference type="Proteomes" id="UP001600064"/>
    </source>
</evidence>
<accession>A0ABR4D2F5</accession>
<name>A0ABR4D2F5_9PEZI</name>
<evidence type="ECO:0000313" key="3">
    <source>
        <dbReference type="EMBL" id="KAL2264515.1"/>
    </source>
</evidence>
<dbReference type="InterPro" id="IPR029044">
    <property type="entry name" value="Nucleotide-diphossugar_trans"/>
</dbReference>
<dbReference type="InterPro" id="IPR007577">
    <property type="entry name" value="GlycoTrfase_DXD_sugar-bd_CS"/>
</dbReference>
<evidence type="ECO:0000256" key="2">
    <source>
        <dbReference type="SAM" id="Phobius"/>
    </source>
</evidence>
<keyword evidence="2" id="KW-0472">Membrane</keyword>
<proteinExistence type="inferred from homology"/>
<dbReference type="InterPro" id="IPR039367">
    <property type="entry name" value="Och1-like"/>
</dbReference>
<dbReference type="PANTHER" id="PTHR31834:SF1">
    <property type="entry name" value="INITIATION-SPECIFIC ALPHA-1,6-MANNOSYLTRANSFERASE"/>
    <property type="match status" value="1"/>
</dbReference>
<dbReference type="Gene3D" id="3.90.550.20">
    <property type="match status" value="1"/>
</dbReference>
<dbReference type="Proteomes" id="UP001600064">
    <property type="component" value="Unassembled WGS sequence"/>
</dbReference>
<dbReference type="SUPFAM" id="SSF53448">
    <property type="entry name" value="Nucleotide-diphospho-sugar transferases"/>
    <property type="match status" value="1"/>
</dbReference>
<comment type="caution">
    <text evidence="3">The sequence shown here is derived from an EMBL/GenBank/DDBJ whole genome shotgun (WGS) entry which is preliminary data.</text>
</comment>
<keyword evidence="2" id="KW-0812">Transmembrane</keyword>
<dbReference type="GeneID" id="98128446"/>
<dbReference type="EMBL" id="JAZGUE010000007">
    <property type="protein sequence ID" value="KAL2264515.1"/>
    <property type="molecule type" value="Genomic_DNA"/>
</dbReference>
<feature type="transmembrane region" description="Helical" evidence="2">
    <location>
        <begin position="29"/>
        <end position="50"/>
    </location>
</feature>
<evidence type="ECO:0000256" key="1">
    <source>
        <dbReference type="ARBA" id="ARBA00009003"/>
    </source>
</evidence>
<protein>
    <recommendedName>
        <fullName evidence="5">Alpha-1,6-mannosyltransferase</fullName>
    </recommendedName>
</protein>
<keyword evidence="4" id="KW-1185">Reference proteome</keyword>
<keyword evidence="2" id="KW-1133">Transmembrane helix</keyword>